<dbReference type="RefSeq" id="WP_213235171.1">
    <property type="nucleotide sequence ID" value="NZ_JAHBCL010000002.1"/>
</dbReference>
<comment type="similarity">
    <text evidence="1">Belongs to the UPF0065 (bug) family.</text>
</comment>
<feature type="signal peptide" evidence="3">
    <location>
        <begin position="1"/>
        <end position="26"/>
    </location>
</feature>
<evidence type="ECO:0000313" key="5">
    <source>
        <dbReference type="Proteomes" id="UP000746471"/>
    </source>
</evidence>
<evidence type="ECO:0000313" key="4">
    <source>
        <dbReference type="EMBL" id="MBS7525390.1"/>
    </source>
</evidence>
<feature type="region of interest" description="Disordered" evidence="2">
    <location>
        <begin position="27"/>
        <end position="63"/>
    </location>
</feature>
<evidence type="ECO:0000256" key="3">
    <source>
        <dbReference type="SAM" id="SignalP"/>
    </source>
</evidence>
<dbReference type="PANTHER" id="PTHR42928:SF5">
    <property type="entry name" value="BLR1237 PROTEIN"/>
    <property type="match status" value="1"/>
</dbReference>
<dbReference type="Proteomes" id="UP000746471">
    <property type="component" value="Unassembled WGS sequence"/>
</dbReference>
<dbReference type="Gene3D" id="3.40.190.10">
    <property type="entry name" value="Periplasmic binding protein-like II"/>
    <property type="match status" value="1"/>
</dbReference>
<dbReference type="PIRSF" id="PIRSF017082">
    <property type="entry name" value="YflP"/>
    <property type="match status" value="1"/>
</dbReference>
<proteinExistence type="inferred from homology"/>
<dbReference type="EMBL" id="JAHBCL010000002">
    <property type="protein sequence ID" value="MBS7525390.1"/>
    <property type="molecule type" value="Genomic_DNA"/>
</dbReference>
<dbReference type="PANTHER" id="PTHR42928">
    <property type="entry name" value="TRICARBOXYLATE-BINDING PROTEIN"/>
    <property type="match status" value="1"/>
</dbReference>
<feature type="compositionally biased region" description="Low complexity" evidence="2">
    <location>
        <begin position="35"/>
        <end position="54"/>
    </location>
</feature>
<comment type="caution">
    <text evidence="4">The sequence shown here is derived from an EMBL/GenBank/DDBJ whole genome shotgun (WGS) entry which is preliminary data.</text>
</comment>
<dbReference type="Gene3D" id="3.40.190.150">
    <property type="entry name" value="Bordetella uptake gene, domain 1"/>
    <property type="match status" value="1"/>
</dbReference>
<name>A0ABS5PJR0_9FIRM</name>
<sequence length="345" mass="37454">MMGKLINKKVLVLGLIVLMMMMTACSQSTPDQPKAETPATTETTESTEQPAETENAADEWPNQPINIMVPASAGGATDIFSRTLGEYITEATGAPVVITNMSGLSGYEMVRTQEPNGYNYAMAITGLLISKAQGDLPYGHEAFDPVTSITADRTTGIIVRGDSPYQTLADLFEAIKADPQSITGGISMTGYPYLYMLAIEDMLGSEMYCVDAGNSAERNTALLGEQVDFIISNAAVTKPYLESGDFRYLGIAAPERNEFIPDVPTFEEEGYDLVFPSQGAYVVAPKGTDPEVIKKFNAILSEIFDKDDYREKMMGMNFAVGAGLTVEETQAELDESAKVFEKYTE</sequence>
<organism evidence="4 5">
    <name type="scientific">Fusibacter paucivorans</name>
    <dbReference type="NCBI Taxonomy" id="76009"/>
    <lineage>
        <taxon>Bacteria</taxon>
        <taxon>Bacillati</taxon>
        <taxon>Bacillota</taxon>
        <taxon>Clostridia</taxon>
        <taxon>Eubacteriales</taxon>
        <taxon>Eubacteriales Family XII. Incertae Sedis</taxon>
        <taxon>Fusibacter</taxon>
    </lineage>
</organism>
<dbReference type="CDD" id="cd07012">
    <property type="entry name" value="PBP2_Bug_TTT"/>
    <property type="match status" value="1"/>
</dbReference>
<keyword evidence="3" id="KW-0732">Signal</keyword>
<reference evidence="4 5" key="1">
    <citation type="submission" date="2021-05" db="EMBL/GenBank/DDBJ databases">
        <title>Fusibacter ferrireducens sp. nov., an anaerobic, sulfur- and Fe-reducing bacterium isolated from the mangrove sediment.</title>
        <authorList>
            <person name="Qiu D."/>
        </authorList>
    </citation>
    <scope>NUCLEOTIDE SEQUENCE [LARGE SCALE GENOMIC DNA]</scope>
    <source>
        <strain evidence="4 5">DSM 12116</strain>
    </source>
</reference>
<feature type="chain" id="PRO_5047016025" evidence="3">
    <location>
        <begin position="27"/>
        <end position="345"/>
    </location>
</feature>
<evidence type="ECO:0000256" key="2">
    <source>
        <dbReference type="SAM" id="MobiDB-lite"/>
    </source>
</evidence>
<evidence type="ECO:0000256" key="1">
    <source>
        <dbReference type="ARBA" id="ARBA00006987"/>
    </source>
</evidence>
<gene>
    <name evidence="4" type="ORF">KHM83_01720</name>
</gene>
<protein>
    <submittedName>
        <fullName evidence="4">Tripartite tricarboxylate transporter substrate binding protein</fullName>
    </submittedName>
</protein>
<dbReference type="InterPro" id="IPR005064">
    <property type="entry name" value="BUG"/>
</dbReference>
<accession>A0ABS5PJR0</accession>
<dbReference type="InterPro" id="IPR042100">
    <property type="entry name" value="Bug_dom1"/>
</dbReference>
<dbReference type="SUPFAM" id="SSF53850">
    <property type="entry name" value="Periplasmic binding protein-like II"/>
    <property type="match status" value="1"/>
</dbReference>
<dbReference type="PROSITE" id="PS51257">
    <property type="entry name" value="PROKAR_LIPOPROTEIN"/>
    <property type="match status" value="1"/>
</dbReference>
<keyword evidence="5" id="KW-1185">Reference proteome</keyword>
<dbReference type="Pfam" id="PF03401">
    <property type="entry name" value="TctC"/>
    <property type="match status" value="1"/>
</dbReference>